<accession>A0A0F9KN94</accession>
<protein>
    <submittedName>
        <fullName evidence="1">Uncharacterized protein</fullName>
    </submittedName>
</protein>
<organism evidence="1">
    <name type="scientific">marine sediment metagenome</name>
    <dbReference type="NCBI Taxonomy" id="412755"/>
    <lineage>
        <taxon>unclassified sequences</taxon>
        <taxon>metagenomes</taxon>
        <taxon>ecological metagenomes</taxon>
    </lineage>
</organism>
<name>A0A0F9KN94_9ZZZZ</name>
<comment type="caution">
    <text evidence="1">The sequence shown here is derived from an EMBL/GenBank/DDBJ whole genome shotgun (WGS) entry which is preliminary data.</text>
</comment>
<dbReference type="EMBL" id="LAZR01014598">
    <property type="protein sequence ID" value="KKM16790.1"/>
    <property type="molecule type" value="Genomic_DNA"/>
</dbReference>
<sequence length="33" mass="3502">MKYFLFATPAAESVRSNVSAYLPSAGRVSPGVQ</sequence>
<proteinExistence type="predicted"/>
<dbReference type="AlphaFoldDB" id="A0A0F9KN94"/>
<evidence type="ECO:0000313" key="1">
    <source>
        <dbReference type="EMBL" id="KKM16790.1"/>
    </source>
</evidence>
<gene>
    <name evidence="1" type="ORF">LCGC14_1682290</name>
</gene>
<reference evidence="1" key="1">
    <citation type="journal article" date="2015" name="Nature">
        <title>Complex archaea that bridge the gap between prokaryotes and eukaryotes.</title>
        <authorList>
            <person name="Spang A."/>
            <person name="Saw J.H."/>
            <person name="Jorgensen S.L."/>
            <person name="Zaremba-Niedzwiedzka K."/>
            <person name="Martijn J."/>
            <person name="Lind A.E."/>
            <person name="van Eijk R."/>
            <person name="Schleper C."/>
            <person name="Guy L."/>
            <person name="Ettema T.J."/>
        </authorList>
    </citation>
    <scope>NUCLEOTIDE SEQUENCE</scope>
</reference>